<dbReference type="Proteomes" id="UP001596074">
    <property type="component" value="Unassembled WGS sequence"/>
</dbReference>
<name>A0ABW1A569_9ACTN</name>
<evidence type="ECO:0000313" key="2">
    <source>
        <dbReference type="Proteomes" id="UP001596074"/>
    </source>
</evidence>
<dbReference type="EMBL" id="JBHSON010000055">
    <property type="protein sequence ID" value="MFC5750601.1"/>
    <property type="molecule type" value="Genomic_DNA"/>
</dbReference>
<evidence type="ECO:0000313" key="1">
    <source>
        <dbReference type="EMBL" id="MFC5750601.1"/>
    </source>
</evidence>
<organism evidence="1 2">
    <name type="scientific">Actinomadura rugatobispora</name>
    <dbReference type="NCBI Taxonomy" id="1994"/>
    <lineage>
        <taxon>Bacteria</taxon>
        <taxon>Bacillati</taxon>
        <taxon>Actinomycetota</taxon>
        <taxon>Actinomycetes</taxon>
        <taxon>Streptosporangiales</taxon>
        <taxon>Thermomonosporaceae</taxon>
        <taxon>Actinomadura</taxon>
    </lineage>
</organism>
<keyword evidence="2" id="KW-1185">Reference proteome</keyword>
<accession>A0ABW1A569</accession>
<comment type="caution">
    <text evidence="1">The sequence shown here is derived from an EMBL/GenBank/DDBJ whole genome shotgun (WGS) entry which is preliminary data.</text>
</comment>
<dbReference type="RefSeq" id="WP_378286352.1">
    <property type="nucleotide sequence ID" value="NZ_JBHSON010000055.1"/>
</dbReference>
<gene>
    <name evidence="1" type="ORF">ACFPZN_33670</name>
</gene>
<proteinExistence type="predicted"/>
<reference evidence="2" key="1">
    <citation type="journal article" date="2019" name="Int. J. Syst. Evol. Microbiol.">
        <title>The Global Catalogue of Microorganisms (GCM) 10K type strain sequencing project: providing services to taxonomists for standard genome sequencing and annotation.</title>
        <authorList>
            <consortium name="The Broad Institute Genomics Platform"/>
            <consortium name="The Broad Institute Genome Sequencing Center for Infectious Disease"/>
            <person name="Wu L."/>
            <person name="Ma J."/>
        </authorList>
    </citation>
    <scope>NUCLEOTIDE SEQUENCE [LARGE SCALE GENOMIC DNA]</scope>
    <source>
        <strain evidence="2">KCTC 42087</strain>
    </source>
</reference>
<sequence>MAPTPPTEAEIDTFITTRLRMIGIDLSVLPENDPSAPADRARALAACRSALADVAPVTAYRLDAQRYAPILYPAPHSEWTGFSGE</sequence>
<protein>
    <submittedName>
        <fullName evidence="1">Uncharacterized protein</fullName>
    </submittedName>
</protein>